<name>A0A972VZW0_9GAMM</name>
<dbReference type="InterPro" id="IPR005119">
    <property type="entry name" value="LysR_subst-bd"/>
</dbReference>
<feature type="domain" description="HTH lysR-type" evidence="5">
    <location>
        <begin position="1"/>
        <end position="27"/>
    </location>
</feature>
<dbReference type="GO" id="GO:0032993">
    <property type="term" value="C:protein-DNA complex"/>
    <property type="evidence" value="ECO:0007669"/>
    <property type="project" value="TreeGrafter"/>
</dbReference>
<dbReference type="PANTHER" id="PTHR30346">
    <property type="entry name" value="TRANSCRIPTIONAL DUAL REGULATOR HCAR-RELATED"/>
    <property type="match status" value="1"/>
</dbReference>
<evidence type="ECO:0000256" key="1">
    <source>
        <dbReference type="ARBA" id="ARBA00009437"/>
    </source>
</evidence>
<comment type="similarity">
    <text evidence="1">Belongs to the LysR transcriptional regulatory family.</text>
</comment>
<dbReference type="Gene3D" id="3.40.190.10">
    <property type="entry name" value="Periplasmic binding protein-like II"/>
    <property type="match status" value="2"/>
</dbReference>
<gene>
    <name evidence="6" type="ORF">HQ497_14495</name>
</gene>
<protein>
    <submittedName>
        <fullName evidence="6">Hydrogen peroxide-inducible genes activator</fullName>
    </submittedName>
</protein>
<evidence type="ECO:0000313" key="7">
    <source>
        <dbReference type="Proteomes" id="UP000754644"/>
    </source>
</evidence>
<evidence type="ECO:0000313" key="6">
    <source>
        <dbReference type="EMBL" id="NQV66566.1"/>
    </source>
</evidence>
<accession>A0A972VZW0</accession>
<dbReference type="Gene3D" id="1.10.10.10">
    <property type="entry name" value="Winged helix-like DNA-binding domain superfamily/Winged helix DNA-binding domain"/>
    <property type="match status" value="1"/>
</dbReference>
<evidence type="ECO:0000256" key="2">
    <source>
        <dbReference type="ARBA" id="ARBA00023015"/>
    </source>
</evidence>
<reference evidence="6" key="1">
    <citation type="submission" date="2020-05" db="EMBL/GenBank/DDBJ databases">
        <title>Sulfur intermediates as new biogeochemical hubs in an aquatic model microbial ecosystem.</title>
        <authorList>
            <person name="Vigneron A."/>
        </authorList>
    </citation>
    <scope>NUCLEOTIDE SEQUENCE</scope>
    <source>
        <strain evidence="6">Bin.250</strain>
    </source>
</reference>
<evidence type="ECO:0000256" key="3">
    <source>
        <dbReference type="ARBA" id="ARBA00023125"/>
    </source>
</evidence>
<dbReference type="EMBL" id="JABMOJ010000538">
    <property type="protein sequence ID" value="NQV66566.1"/>
    <property type="molecule type" value="Genomic_DNA"/>
</dbReference>
<dbReference type="AlphaFoldDB" id="A0A972VZW0"/>
<dbReference type="Proteomes" id="UP000754644">
    <property type="component" value="Unassembled WGS sequence"/>
</dbReference>
<dbReference type="GO" id="GO:0003677">
    <property type="term" value="F:DNA binding"/>
    <property type="evidence" value="ECO:0007669"/>
    <property type="project" value="UniProtKB-KW"/>
</dbReference>
<dbReference type="SUPFAM" id="SSF53850">
    <property type="entry name" value="Periplasmic binding protein-like II"/>
    <property type="match status" value="1"/>
</dbReference>
<dbReference type="GO" id="GO:0003700">
    <property type="term" value="F:DNA-binding transcription factor activity"/>
    <property type="evidence" value="ECO:0007669"/>
    <property type="project" value="InterPro"/>
</dbReference>
<proteinExistence type="inferred from homology"/>
<dbReference type="PROSITE" id="PS50931">
    <property type="entry name" value="HTH_LYSR"/>
    <property type="match status" value="1"/>
</dbReference>
<dbReference type="InterPro" id="IPR036388">
    <property type="entry name" value="WH-like_DNA-bd_sf"/>
</dbReference>
<keyword evidence="3" id="KW-0238">DNA-binding</keyword>
<keyword evidence="4" id="KW-0804">Transcription</keyword>
<dbReference type="Pfam" id="PF03466">
    <property type="entry name" value="LysR_substrate"/>
    <property type="match status" value="1"/>
</dbReference>
<evidence type="ECO:0000259" key="5">
    <source>
        <dbReference type="PROSITE" id="PS50931"/>
    </source>
</evidence>
<sequence length="266" mass="29921">LSTGIKELESSLGVTLVERTNKSVAFTQLGKQIAERSREIIRQTQDLVDNARSLSDPTSLPVRLGVIPTIAPYLISQYVMAIGQQFEKLKLYIREDTTANLIQELFDNKLDLALLALPYDAGQIQTQVIYREGMHLAYHQKTRLLTHSDHDFDALPDESLLLLDDGHCLRDHALAGCRLKNQKKIHTFGANSLQMLLQMVDNDLGVTLIPDMVIQAGVLQGTQIATERLPIKRFYRDIGFAWRKGTSREELLRGMMALLSVPQLEA</sequence>
<dbReference type="PANTHER" id="PTHR30346:SF10">
    <property type="entry name" value="TRANSCRIPTIONAL REGULATOR OF OXIDATIVE STRESS OXYR"/>
    <property type="match status" value="1"/>
</dbReference>
<dbReference type="InterPro" id="IPR036390">
    <property type="entry name" value="WH_DNA-bd_sf"/>
</dbReference>
<keyword evidence="2" id="KW-0805">Transcription regulation</keyword>
<organism evidence="6 7">
    <name type="scientific">SAR86 cluster bacterium</name>
    <dbReference type="NCBI Taxonomy" id="2030880"/>
    <lineage>
        <taxon>Bacteria</taxon>
        <taxon>Pseudomonadati</taxon>
        <taxon>Pseudomonadota</taxon>
        <taxon>Gammaproteobacteria</taxon>
        <taxon>SAR86 cluster</taxon>
    </lineage>
</organism>
<dbReference type="SUPFAM" id="SSF46785">
    <property type="entry name" value="Winged helix' DNA-binding domain"/>
    <property type="match status" value="1"/>
</dbReference>
<dbReference type="CDD" id="cd08411">
    <property type="entry name" value="PBP2_OxyR"/>
    <property type="match status" value="1"/>
</dbReference>
<feature type="non-terminal residue" evidence="6">
    <location>
        <position position="1"/>
    </location>
</feature>
<dbReference type="InterPro" id="IPR000847">
    <property type="entry name" value="LysR_HTH_N"/>
</dbReference>
<evidence type="ECO:0000256" key="4">
    <source>
        <dbReference type="ARBA" id="ARBA00023163"/>
    </source>
</evidence>
<comment type="caution">
    <text evidence="6">The sequence shown here is derived from an EMBL/GenBank/DDBJ whole genome shotgun (WGS) entry which is preliminary data.</text>
</comment>